<accession>A0AC35U8Q0</accession>
<organism evidence="1 2">
    <name type="scientific">Rhabditophanes sp. KR3021</name>
    <dbReference type="NCBI Taxonomy" id="114890"/>
    <lineage>
        <taxon>Eukaryota</taxon>
        <taxon>Metazoa</taxon>
        <taxon>Ecdysozoa</taxon>
        <taxon>Nematoda</taxon>
        <taxon>Chromadorea</taxon>
        <taxon>Rhabditida</taxon>
        <taxon>Tylenchina</taxon>
        <taxon>Panagrolaimomorpha</taxon>
        <taxon>Strongyloidoidea</taxon>
        <taxon>Alloionematidae</taxon>
        <taxon>Rhabditophanes</taxon>
    </lineage>
</organism>
<sequence>MTSVNAPHVEGQKVNLYEVLQVTKQATPEEIKKSYRKLALRFHPDKNNGGTTESNQKFQQLSYANSILSDEYMRNIYDLYGEQGLEFSKRFGEHKLPKIFFKKWIRVLFNVVFFLSCCCGGCFCCCFCGGLCCCNCCCNGCCGKYAQKKDDEDYSRARAEEGPTNAD</sequence>
<proteinExistence type="predicted"/>
<evidence type="ECO:0000313" key="1">
    <source>
        <dbReference type="Proteomes" id="UP000095286"/>
    </source>
</evidence>
<dbReference type="Proteomes" id="UP000095286">
    <property type="component" value="Unplaced"/>
</dbReference>
<protein>
    <submittedName>
        <fullName evidence="2">J domain-containing protein</fullName>
    </submittedName>
</protein>
<evidence type="ECO:0000313" key="2">
    <source>
        <dbReference type="WBParaSite" id="RSKR_0000854500.1"/>
    </source>
</evidence>
<name>A0AC35U8Q0_9BILA</name>
<dbReference type="WBParaSite" id="RSKR_0000854500.1">
    <property type="protein sequence ID" value="RSKR_0000854500.1"/>
    <property type="gene ID" value="RSKR_0000854500"/>
</dbReference>
<reference evidence="2" key="1">
    <citation type="submission" date="2016-11" db="UniProtKB">
        <authorList>
            <consortium name="WormBaseParasite"/>
        </authorList>
    </citation>
    <scope>IDENTIFICATION</scope>
    <source>
        <strain evidence="2">KR3021</strain>
    </source>
</reference>